<sequence length="211" mass="23339">MGHLAFITAIIGHITCLIAATPSNASGIPVTSETLNYTAVAESTEDIRLYIMAGKPENGTDETYQHEYEVVHSKDTEYTAMNDPGTLLQYYQGYHYRDTISLPELADWNDTYAPFHIFGRPDNFLALLTPLARLAWNAETFAFDDSPSVNPNASIHVGLFLGDSSEGASHETIYRTMQIRRAYVESVLREKPALAEGLTNYVQAGKSLKIG</sequence>
<protein>
    <submittedName>
        <fullName evidence="2">Uncharacterized protein</fullName>
    </submittedName>
</protein>
<dbReference type="Proteomes" id="UP001055172">
    <property type="component" value="Unassembled WGS sequence"/>
</dbReference>
<comment type="caution">
    <text evidence="2">The sequence shown here is derived from an EMBL/GenBank/DDBJ whole genome shotgun (WGS) entry which is preliminary data.</text>
</comment>
<keyword evidence="3" id="KW-1185">Reference proteome</keyword>
<evidence type="ECO:0000313" key="3">
    <source>
        <dbReference type="Proteomes" id="UP001055172"/>
    </source>
</evidence>
<evidence type="ECO:0000313" key="2">
    <source>
        <dbReference type="EMBL" id="GJC84578.1"/>
    </source>
</evidence>
<evidence type="ECO:0000256" key="1">
    <source>
        <dbReference type="SAM" id="SignalP"/>
    </source>
</evidence>
<gene>
    <name evidence="2" type="ORF">ColLi_07416</name>
</gene>
<dbReference type="AlphaFoldDB" id="A0AA37GQW4"/>
<reference evidence="2 3" key="1">
    <citation type="submission" date="2021-07" db="EMBL/GenBank/DDBJ databases">
        <title>Genome data of Colletotrichum spaethianum.</title>
        <authorList>
            <person name="Utami Y.D."/>
            <person name="Hiruma K."/>
        </authorList>
    </citation>
    <scope>NUCLEOTIDE SEQUENCE [LARGE SCALE GENOMIC DNA]</scope>
    <source>
        <strain evidence="2 3">MAFF 242679</strain>
    </source>
</reference>
<keyword evidence="1" id="KW-0732">Signal</keyword>
<proteinExistence type="predicted"/>
<organism evidence="2 3">
    <name type="scientific">Colletotrichum liriopes</name>
    <dbReference type="NCBI Taxonomy" id="708192"/>
    <lineage>
        <taxon>Eukaryota</taxon>
        <taxon>Fungi</taxon>
        <taxon>Dikarya</taxon>
        <taxon>Ascomycota</taxon>
        <taxon>Pezizomycotina</taxon>
        <taxon>Sordariomycetes</taxon>
        <taxon>Hypocreomycetidae</taxon>
        <taxon>Glomerellales</taxon>
        <taxon>Glomerellaceae</taxon>
        <taxon>Colletotrichum</taxon>
        <taxon>Colletotrichum spaethianum species complex</taxon>
    </lineage>
</organism>
<accession>A0AA37GQW4</accession>
<name>A0AA37GQW4_9PEZI</name>
<feature type="signal peptide" evidence="1">
    <location>
        <begin position="1"/>
        <end position="27"/>
    </location>
</feature>
<feature type="chain" id="PRO_5041412835" evidence="1">
    <location>
        <begin position="28"/>
        <end position="211"/>
    </location>
</feature>
<dbReference type="EMBL" id="BPPX01000015">
    <property type="protein sequence ID" value="GJC84578.1"/>
    <property type="molecule type" value="Genomic_DNA"/>
</dbReference>